<evidence type="ECO:0000313" key="2">
    <source>
        <dbReference type="EMBL" id="MCC2129894.1"/>
    </source>
</evidence>
<dbReference type="GO" id="GO:0006355">
    <property type="term" value="P:regulation of DNA-templated transcription"/>
    <property type="evidence" value="ECO:0007669"/>
    <property type="project" value="InterPro"/>
</dbReference>
<feature type="domain" description="Ribbon-helix-helix protein CopG" evidence="1">
    <location>
        <begin position="7"/>
        <end position="47"/>
    </location>
</feature>
<gene>
    <name evidence="2" type="ORF">LKD37_10280</name>
</gene>
<proteinExistence type="predicted"/>
<sequence>MSNRNMVNITITMTREERKALKQLALDEDTTASALIREWLKEHIEQQQEVSDHGEH</sequence>
<evidence type="ECO:0000259" key="1">
    <source>
        <dbReference type="Pfam" id="PF01402"/>
    </source>
</evidence>
<reference evidence="2" key="1">
    <citation type="submission" date="2021-10" db="EMBL/GenBank/DDBJ databases">
        <title>Anaerobic single-cell dispensing facilitates the cultivation of human gut bacteria.</title>
        <authorList>
            <person name="Afrizal A."/>
        </authorList>
    </citation>
    <scope>NUCLEOTIDE SEQUENCE</scope>
    <source>
        <strain evidence="2">CLA-AA-H272</strain>
    </source>
</reference>
<dbReference type="InterPro" id="IPR010985">
    <property type="entry name" value="Ribbon_hlx_hlx"/>
</dbReference>
<protein>
    <submittedName>
        <fullName evidence="2">Ribbon-helix-helix protein, CopG family</fullName>
    </submittedName>
</protein>
<dbReference type="Pfam" id="PF01402">
    <property type="entry name" value="RHH_1"/>
    <property type="match status" value="1"/>
</dbReference>
<keyword evidence="3" id="KW-1185">Reference proteome</keyword>
<dbReference type="EMBL" id="JAJEPW010000030">
    <property type="protein sequence ID" value="MCC2129894.1"/>
    <property type="molecule type" value="Genomic_DNA"/>
</dbReference>
<comment type="caution">
    <text evidence="2">The sequence shown here is derived from an EMBL/GenBank/DDBJ whole genome shotgun (WGS) entry which is preliminary data.</text>
</comment>
<name>A0AAE3AD30_9FIRM</name>
<dbReference type="InterPro" id="IPR002145">
    <property type="entry name" value="CopG"/>
</dbReference>
<dbReference type="Proteomes" id="UP001199319">
    <property type="component" value="Unassembled WGS sequence"/>
</dbReference>
<dbReference type="RefSeq" id="WP_302929135.1">
    <property type="nucleotide sequence ID" value="NZ_JAJEPW010000030.1"/>
</dbReference>
<organism evidence="2 3">
    <name type="scientific">Brotocaccenecus cirricatena</name>
    <dbReference type="NCBI Taxonomy" id="3064195"/>
    <lineage>
        <taxon>Bacteria</taxon>
        <taxon>Bacillati</taxon>
        <taxon>Bacillota</taxon>
        <taxon>Clostridia</taxon>
        <taxon>Eubacteriales</taxon>
        <taxon>Oscillospiraceae</taxon>
        <taxon>Brotocaccenecus</taxon>
    </lineage>
</organism>
<dbReference type="AlphaFoldDB" id="A0AAE3AD30"/>
<dbReference type="SUPFAM" id="SSF47598">
    <property type="entry name" value="Ribbon-helix-helix"/>
    <property type="match status" value="1"/>
</dbReference>
<evidence type="ECO:0000313" key="3">
    <source>
        <dbReference type="Proteomes" id="UP001199319"/>
    </source>
</evidence>
<accession>A0AAE3AD30</accession>